<keyword evidence="3" id="KW-1185">Reference proteome</keyword>
<reference evidence="2" key="1">
    <citation type="submission" date="2020-05" db="EMBL/GenBank/DDBJ databases">
        <title>Mycena genomes resolve the evolution of fungal bioluminescence.</title>
        <authorList>
            <person name="Tsai I.J."/>
        </authorList>
    </citation>
    <scope>NUCLEOTIDE SEQUENCE</scope>
    <source>
        <strain evidence="2">160909Yilan</strain>
    </source>
</reference>
<proteinExistence type="predicted"/>
<evidence type="ECO:0000313" key="3">
    <source>
        <dbReference type="Proteomes" id="UP000623467"/>
    </source>
</evidence>
<name>A0A8H6XPT7_9AGAR</name>
<evidence type="ECO:0000313" key="2">
    <source>
        <dbReference type="EMBL" id="KAF7344317.1"/>
    </source>
</evidence>
<accession>A0A8H6XPT7</accession>
<organism evidence="2 3">
    <name type="scientific">Mycena sanguinolenta</name>
    <dbReference type="NCBI Taxonomy" id="230812"/>
    <lineage>
        <taxon>Eukaryota</taxon>
        <taxon>Fungi</taxon>
        <taxon>Dikarya</taxon>
        <taxon>Basidiomycota</taxon>
        <taxon>Agaricomycotina</taxon>
        <taxon>Agaricomycetes</taxon>
        <taxon>Agaricomycetidae</taxon>
        <taxon>Agaricales</taxon>
        <taxon>Marasmiineae</taxon>
        <taxon>Mycenaceae</taxon>
        <taxon>Mycena</taxon>
    </lineage>
</organism>
<comment type="caution">
    <text evidence="2">The sequence shown here is derived from an EMBL/GenBank/DDBJ whole genome shotgun (WGS) entry which is preliminary data.</text>
</comment>
<feature type="compositionally biased region" description="Low complexity" evidence="1">
    <location>
        <begin position="168"/>
        <end position="178"/>
    </location>
</feature>
<dbReference type="AlphaFoldDB" id="A0A8H6XPT7"/>
<evidence type="ECO:0000256" key="1">
    <source>
        <dbReference type="SAM" id="MobiDB-lite"/>
    </source>
</evidence>
<gene>
    <name evidence="2" type="ORF">MSAN_01912600</name>
</gene>
<dbReference type="EMBL" id="JACAZH010000021">
    <property type="protein sequence ID" value="KAF7344317.1"/>
    <property type="molecule type" value="Genomic_DNA"/>
</dbReference>
<protein>
    <submittedName>
        <fullName evidence="2">Uncharacterized protein</fullName>
    </submittedName>
</protein>
<feature type="compositionally biased region" description="Basic and acidic residues" evidence="1">
    <location>
        <begin position="93"/>
        <end position="105"/>
    </location>
</feature>
<feature type="region of interest" description="Disordered" evidence="1">
    <location>
        <begin position="67"/>
        <end position="135"/>
    </location>
</feature>
<sequence>MAVRRGVYFPPRLRTLARPTRASAAERPDVPRPRTWAGLLFSPAAPDAAPAARRALDITAAHTHAPRACAPTLPPPHAHHPHSLDGSAHGALHRPDWPPRFESRDSTGVGDDDQLTPVFAHPHSGHPDSHGYGGANGHYTLPPFKFTVLQNQHRNNDQHGRMGRVSGGRRSVGVRVGG</sequence>
<feature type="region of interest" description="Disordered" evidence="1">
    <location>
        <begin position="156"/>
        <end position="178"/>
    </location>
</feature>
<dbReference type="Proteomes" id="UP000623467">
    <property type="component" value="Unassembled WGS sequence"/>
</dbReference>